<name>A0ABR2H0T2_9EUKA</name>
<evidence type="ECO:0000259" key="6">
    <source>
        <dbReference type="PROSITE" id="PS50011"/>
    </source>
</evidence>
<dbReference type="InterPro" id="IPR011009">
    <property type="entry name" value="Kinase-like_dom_sf"/>
</dbReference>
<keyword evidence="5" id="KW-0067">ATP-binding</keyword>
<dbReference type="SUPFAM" id="SSF56112">
    <property type="entry name" value="Protein kinase-like (PK-like)"/>
    <property type="match status" value="1"/>
</dbReference>
<protein>
    <submittedName>
        <fullName evidence="7">Serine/threonine-protein kinase</fullName>
    </submittedName>
</protein>
<evidence type="ECO:0000256" key="3">
    <source>
        <dbReference type="ARBA" id="ARBA00022741"/>
    </source>
</evidence>
<accession>A0ABR2H0T2</accession>
<keyword evidence="3" id="KW-0547">Nucleotide-binding</keyword>
<keyword evidence="2" id="KW-0808">Transferase</keyword>
<organism evidence="7 8">
    <name type="scientific">Tritrichomonas musculus</name>
    <dbReference type="NCBI Taxonomy" id="1915356"/>
    <lineage>
        <taxon>Eukaryota</taxon>
        <taxon>Metamonada</taxon>
        <taxon>Parabasalia</taxon>
        <taxon>Tritrichomonadida</taxon>
        <taxon>Tritrichomonadidae</taxon>
        <taxon>Tritrichomonas</taxon>
    </lineage>
</organism>
<evidence type="ECO:0000256" key="2">
    <source>
        <dbReference type="ARBA" id="ARBA00022679"/>
    </source>
</evidence>
<dbReference type="Gene3D" id="1.10.510.10">
    <property type="entry name" value="Transferase(Phosphotransferase) domain 1"/>
    <property type="match status" value="1"/>
</dbReference>
<reference evidence="7 8" key="1">
    <citation type="submission" date="2024-04" db="EMBL/GenBank/DDBJ databases">
        <title>Tritrichomonas musculus Genome.</title>
        <authorList>
            <person name="Alves-Ferreira E."/>
            <person name="Grigg M."/>
            <person name="Lorenzi H."/>
            <person name="Galac M."/>
        </authorList>
    </citation>
    <scope>NUCLEOTIDE SEQUENCE [LARGE SCALE GENOMIC DNA]</scope>
    <source>
        <strain evidence="7 8">EAF2021</strain>
    </source>
</reference>
<dbReference type="InterPro" id="IPR000719">
    <property type="entry name" value="Prot_kinase_dom"/>
</dbReference>
<feature type="domain" description="Protein kinase" evidence="6">
    <location>
        <begin position="1"/>
        <end position="60"/>
    </location>
</feature>
<keyword evidence="8" id="KW-1185">Reference proteome</keyword>
<dbReference type="Proteomes" id="UP001470230">
    <property type="component" value="Unassembled WGS sequence"/>
</dbReference>
<evidence type="ECO:0000256" key="4">
    <source>
        <dbReference type="ARBA" id="ARBA00022777"/>
    </source>
</evidence>
<dbReference type="PROSITE" id="PS00108">
    <property type="entry name" value="PROTEIN_KINASE_ST"/>
    <property type="match status" value="1"/>
</dbReference>
<gene>
    <name evidence="7" type="ORF">M9Y10_031507</name>
</gene>
<keyword evidence="4 7" id="KW-0418">Kinase</keyword>
<dbReference type="GO" id="GO:0016301">
    <property type="term" value="F:kinase activity"/>
    <property type="evidence" value="ECO:0007669"/>
    <property type="project" value="UniProtKB-KW"/>
</dbReference>
<dbReference type="InterPro" id="IPR008271">
    <property type="entry name" value="Ser/Thr_kinase_AS"/>
</dbReference>
<dbReference type="PANTHER" id="PTHR24355:SF30">
    <property type="entry name" value="SERINE_THREONINE-PROTEIN KINASE 32B ISOFORM X1"/>
    <property type="match status" value="1"/>
</dbReference>
<sequence>MNDIERVCAIIEINLGMEAVHSSNVIHRDLKPENILIDETGHIKLSDFGIECIVEADKSQ</sequence>
<proteinExistence type="predicted"/>
<dbReference type="PROSITE" id="PS50011">
    <property type="entry name" value="PROTEIN_KINASE_DOM"/>
    <property type="match status" value="1"/>
</dbReference>
<keyword evidence="1" id="KW-0723">Serine/threonine-protein kinase</keyword>
<dbReference type="PANTHER" id="PTHR24355">
    <property type="entry name" value="G PROTEIN-COUPLED RECEPTOR KINASE/RIBOSOMAL PROTEIN S6 KINASE"/>
    <property type="match status" value="1"/>
</dbReference>
<dbReference type="EMBL" id="JAPFFF010000050">
    <property type="protein sequence ID" value="KAK8839799.1"/>
    <property type="molecule type" value="Genomic_DNA"/>
</dbReference>
<evidence type="ECO:0000256" key="5">
    <source>
        <dbReference type="ARBA" id="ARBA00022840"/>
    </source>
</evidence>
<comment type="caution">
    <text evidence="7">The sequence shown here is derived from an EMBL/GenBank/DDBJ whole genome shotgun (WGS) entry which is preliminary data.</text>
</comment>
<dbReference type="Pfam" id="PF00069">
    <property type="entry name" value="Pkinase"/>
    <property type="match status" value="1"/>
</dbReference>
<evidence type="ECO:0000313" key="7">
    <source>
        <dbReference type="EMBL" id="KAK8839799.1"/>
    </source>
</evidence>
<evidence type="ECO:0000313" key="8">
    <source>
        <dbReference type="Proteomes" id="UP001470230"/>
    </source>
</evidence>
<evidence type="ECO:0000256" key="1">
    <source>
        <dbReference type="ARBA" id="ARBA00022527"/>
    </source>
</evidence>